<evidence type="ECO:0000313" key="1">
    <source>
        <dbReference type="EMBL" id="AYO43887.1"/>
    </source>
</evidence>
<reference evidence="1 2" key="1">
    <citation type="submission" date="2018-10" db="EMBL/GenBank/DDBJ databases">
        <title>Complete genome sequence of Malassezia restricta CBS 7877.</title>
        <authorList>
            <person name="Morand S.C."/>
            <person name="Bertignac M."/>
            <person name="Iltis A."/>
            <person name="Kolder I."/>
            <person name="Pirovano W."/>
            <person name="Jourdain R."/>
            <person name="Clavaud C."/>
        </authorList>
    </citation>
    <scope>NUCLEOTIDE SEQUENCE [LARGE SCALE GENOMIC DNA]</scope>
    <source>
        <strain evidence="1 2">CBS 7877</strain>
    </source>
</reference>
<dbReference type="PANTHER" id="PTHR28230:SF1">
    <property type="entry name" value="MITOCHONDRIAL IMPORT PROTEIN 2"/>
    <property type="match status" value="1"/>
</dbReference>
<keyword evidence="2" id="KW-1185">Reference proteome</keyword>
<dbReference type="InterPro" id="IPR037652">
    <property type="entry name" value="Mim2"/>
</dbReference>
<evidence type="ECO:0000313" key="2">
    <source>
        <dbReference type="Proteomes" id="UP000269793"/>
    </source>
</evidence>
<dbReference type="AlphaFoldDB" id="A0A3G2SBY9"/>
<dbReference type="GO" id="GO:0070096">
    <property type="term" value="P:mitochondrial outer membrane translocase complex assembly"/>
    <property type="evidence" value="ECO:0007669"/>
    <property type="project" value="InterPro"/>
</dbReference>
<dbReference type="STRING" id="425264.A0A3G2SBY9"/>
<organism evidence="1 2">
    <name type="scientific">Malassezia restricta (strain ATCC 96810 / NBRC 103918 / CBS 7877)</name>
    <name type="common">Seborrheic dermatitis infection agent</name>
    <dbReference type="NCBI Taxonomy" id="425264"/>
    <lineage>
        <taxon>Eukaryota</taxon>
        <taxon>Fungi</taxon>
        <taxon>Dikarya</taxon>
        <taxon>Basidiomycota</taxon>
        <taxon>Ustilaginomycotina</taxon>
        <taxon>Malasseziomycetes</taxon>
        <taxon>Malasseziales</taxon>
        <taxon>Malasseziaceae</taxon>
        <taxon>Malassezia</taxon>
    </lineage>
</organism>
<proteinExistence type="predicted"/>
<dbReference type="PANTHER" id="PTHR28230">
    <property type="entry name" value="CHROMOSOME 1, WHOLE GENOME SHOTGUN SEQUENCE"/>
    <property type="match status" value="1"/>
</dbReference>
<dbReference type="Proteomes" id="UP000269793">
    <property type="component" value="Chromosome V"/>
</dbReference>
<dbReference type="Pfam" id="PF19117">
    <property type="entry name" value="Mim2"/>
    <property type="match status" value="1"/>
</dbReference>
<dbReference type="GO" id="GO:0045040">
    <property type="term" value="P:protein insertion into mitochondrial outer membrane"/>
    <property type="evidence" value="ECO:0007669"/>
    <property type="project" value="InterPro"/>
</dbReference>
<dbReference type="OrthoDB" id="5555533at2759"/>
<accession>A0A3G2SBY9</accession>
<protein>
    <submittedName>
        <fullName evidence="1">Uncharacterized protein</fullName>
    </submittedName>
</protein>
<name>A0A3G2SBY9_MALR7</name>
<sequence>MVENTYERTTEEDLQKYLFSKYAGHALSRDSTTAPKNDGAPPGDWLPKYLDEKAEKEWAITSASDESVTSSQRELDEEYRRACEEWEEGVRQLQVAFQVVLIPLIGKWVGRRWSYWLFARWFYRADK</sequence>
<gene>
    <name evidence="1" type="ORF">DNF11_2937</name>
</gene>
<dbReference type="GO" id="GO:0005741">
    <property type="term" value="C:mitochondrial outer membrane"/>
    <property type="evidence" value="ECO:0007669"/>
    <property type="project" value="TreeGrafter"/>
</dbReference>
<dbReference type="VEuPathDB" id="FungiDB:DNF11_2937"/>
<dbReference type="EMBL" id="CP033152">
    <property type="protein sequence ID" value="AYO43887.1"/>
    <property type="molecule type" value="Genomic_DNA"/>
</dbReference>